<feature type="region of interest" description="Disordered" evidence="3">
    <location>
        <begin position="92"/>
        <end position="122"/>
    </location>
</feature>
<evidence type="ECO:0000313" key="7">
    <source>
        <dbReference type="Proteomes" id="UP001172457"/>
    </source>
</evidence>
<proteinExistence type="inferred from homology"/>
<organism evidence="6 7">
    <name type="scientific">Centaurea solstitialis</name>
    <name type="common">yellow star-thistle</name>
    <dbReference type="NCBI Taxonomy" id="347529"/>
    <lineage>
        <taxon>Eukaryota</taxon>
        <taxon>Viridiplantae</taxon>
        <taxon>Streptophyta</taxon>
        <taxon>Embryophyta</taxon>
        <taxon>Tracheophyta</taxon>
        <taxon>Spermatophyta</taxon>
        <taxon>Magnoliopsida</taxon>
        <taxon>eudicotyledons</taxon>
        <taxon>Gunneridae</taxon>
        <taxon>Pentapetalae</taxon>
        <taxon>asterids</taxon>
        <taxon>campanulids</taxon>
        <taxon>Asterales</taxon>
        <taxon>Asteraceae</taxon>
        <taxon>Carduoideae</taxon>
        <taxon>Cardueae</taxon>
        <taxon>Centaureinae</taxon>
        <taxon>Centaurea</taxon>
    </lineage>
</organism>
<feature type="compositionally biased region" description="Acidic residues" evidence="3">
    <location>
        <begin position="13"/>
        <end position="25"/>
    </location>
</feature>
<dbReference type="GO" id="GO:0000166">
    <property type="term" value="F:nucleotide binding"/>
    <property type="evidence" value="ECO:0007669"/>
    <property type="project" value="InterPro"/>
</dbReference>
<dbReference type="AlphaFoldDB" id="A0AA38U8J5"/>
<dbReference type="PANTHER" id="PTHR14790">
    <property type="entry name" value="RECQ-MEDIATED GENOME INSTABILITY PROTEIN 1 RMI1"/>
    <property type="match status" value="1"/>
</dbReference>
<feature type="domain" description="RecQ mediated genome instability protein 1 OB-fold" evidence="4">
    <location>
        <begin position="180"/>
        <end position="256"/>
    </location>
</feature>
<dbReference type="EMBL" id="JARYMX010000001">
    <property type="protein sequence ID" value="KAJ9568540.1"/>
    <property type="molecule type" value="Genomic_DNA"/>
</dbReference>
<evidence type="ECO:0000256" key="2">
    <source>
        <dbReference type="ARBA" id="ARBA00018987"/>
    </source>
</evidence>
<feature type="domain" description="RecQ-mediated genome instability protein 1 C-terminal OB-fold" evidence="5">
    <location>
        <begin position="502"/>
        <end position="630"/>
    </location>
</feature>
<dbReference type="GO" id="GO:0031422">
    <property type="term" value="C:RecQ family helicase-topoisomerase III complex"/>
    <property type="evidence" value="ECO:0007669"/>
    <property type="project" value="TreeGrafter"/>
</dbReference>
<feature type="compositionally biased region" description="Basic and acidic residues" evidence="3">
    <location>
        <begin position="407"/>
        <end position="422"/>
    </location>
</feature>
<comment type="similarity">
    <text evidence="1">Belongs to the RMI1 family.</text>
</comment>
<dbReference type="PANTHER" id="PTHR14790:SF15">
    <property type="entry name" value="RECQ-MEDIATED GENOME INSTABILITY PROTEIN 1"/>
    <property type="match status" value="1"/>
</dbReference>
<keyword evidence="7" id="KW-1185">Reference proteome</keyword>
<dbReference type="Proteomes" id="UP001172457">
    <property type="component" value="Chromosome 1"/>
</dbReference>
<comment type="caution">
    <text evidence="6">The sequence shown here is derived from an EMBL/GenBank/DDBJ whole genome shotgun (WGS) entry which is preliminary data.</text>
</comment>
<dbReference type="GO" id="GO:0016604">
    <property type="term" value="C:nuclear body"/>
    <property type="evidence" value="ECO:0007669"/>
    <property type="project" value="TreeGrafter"/>
</dbReference>
<protein>
    <recommendedName>
        <fullName evidence="2">RecQ-mediated genome instability protein 1</fullName>
    </recommendedName>
</protein>
<feature type="region of interest" description="Disordered" evidence="3">
    <location>
        <begin position="1"/>
        <end position="49"/>
    </location>
</feature>
<dbReference type="Pfam" id="PF16099">
    <property type="entry name" value="RMI1_C"/>
    <property type="match status" value="1"/>
</dbReference>
<evidence type="ECO:0000256" key="3">
    <source>
        <dbReference type="SAM" id="MobiDB-lite"/>
    </source>
</evidence>
<feature type="compositionally biased region" description="Polar residues" evidence="3">
    <location>
        <begin position="378"/>
        <end position="394"/>
    </location>
</feature>
<reference evidence="6" key="1">
    <citation type="submission" date="2023-03" db="EMBL/GenBank/DDBJ databases">
        <title>Chromosome-scale reference genome and RAD-based genetic map of yellow starthistle (Centaurea solstitialis) reveal putative structural variation and QTLs associated with invader traits.</title>
        <authorList>
            <person name="Reatini B."/>
            <person name="Cang F.A."/>
            <person name="Jiang Q."/>
            <person name="Mckibben M.T.W."/>
            <person name="Barker M.S."/>
            <person name="Rieseberg L.H."/>
            <person name="Dlugosch K.M."/>
        </authorList>
    </citation>
    <scope>NUCLEOTIDE SEQUENCE</scope>
    <source>
        <strain evidence="6">CAN-66</strain>
        <tissue evidence="6">Leaf</tissue>
    </source>
</reference>
<feature type="region of interest" description="Disordered" evidence="3">
    <location>
        <begin position="358"/>
        <end position="436"/>
    </location>
</feature>
<evidence type="ECO:0000259" key="4">
    <source>
        <dbReference type="Pfam" id="PF08585"/>
    </source>
</evidence>
<dbReference type="GO" id="GO:0000712">
    <property type="term" value="P:resolution of meiotic recombination intermediates"/>
    <property type="evidence" value="ECO:0007669"/>
    <property type="project" value="TreeGrafter"/>
</dbReference>
<accession>A0AA38U8J5</accession>
<dbReference type="InterPro" id="IPR013894">
    <property type="entry name" value="RMI1_OB"/>
</dbReference>
<dbReference type="InterPro" id="IPR032199">
    <property type="entry name" value="RMI1_C"/>
</dbReference>
<evidence type="ECO:0000313" key="6">
    <source>
        <dbReference type="EMBL" id="KAJ9568540.1"/>
    </source>
</evidence>
<dbReference type="Gene3D" id="2.40.50.770">
    <property type="entry name" value="RecQ-mediated genome instability protein Rmi1, C-terminal domain"/>
    <property type="match status" value="1"/>
</dbReference>
<evidence type="ECO:0000259" key="5">
    <source>
        <dbReference type="Pfam" id="PF16099"/>
    </source>
</evidence>
<sequence length="651" mass="71784">MSSRRRLRIITSSDEEEEEDDDELVTEVQPPPPPPQQQHNDNNSNNIEIDCETLNLQDVTLSSSNSTTNPTNQSDYIHLDTLSDEDFLDAFEHLEPSPPQPSEHSRSSGVGSTGGEAASDSPVARVLEGLGLRLRSEWLDSCLVGLRNAVPGFSGFDDAKKAKLCFERFLLFDMNKCGVLPNNVHRMHLVDLPGPFVLQVDEIVNISQPLRERYKKSSSGLKRCLKLSMTDGVQRVFGMEYQPIKDLEALAPAGLKYCRTIKLINVVVSAECDHGLCPYLLRVAISNVHVRHGILMLVPEVFQVLGGLVEELDAARQRLVTEVNKPPRGKRTRTGVVPPLATRATRAAWPAEEIHVSAPINNPVPQRASPMQVDDRGSGSTPASVSGRVSSNSAVPVHREHVGHHLPRNEVESAVPTRRENIEPCPSNSAEESSAAMHMETESFAVPIPRESVDTTLLREEPIIPLQREHAESFPSPIVLSDDGDTHMAPAENHSTLRSSEIPFTYLASLSAKWAASKDKASHVEGKIKCILTGVKGFQYKEGAHMSFSLISEILVDHNVVQKKIGYSPEEVATALSCSNPSRVQEMKDRMKQFRGMMLIRMNEASTLPVATEMHQGCPPSDAWLLLSRLKSSNDDQEPQGRQLDPINLSP</sequence>
<dbReference type="InterPro" id="IPR042470">
    <property type="entry name" value="RMI1_N_C_sf"/>
</dbReference>
<dbReference type="SMART" id="SM01161">
    <property type="entry name" value="DUF1767"/>
    <property type="match status" value="1"/>
</dbReference>
<dbReference type="Pfam" id="PF08585">
    <property type="entry name" value="RMI1_N_C"/>
    <property type="match status" value="1"/>
</dbReference>
<dbReference type="GO" id="GO:0000724">
    <property type="term" value="P:double-strand break repair via homologous recombination"/>
    <property type="evidence" value="ECO:0007669"/>
    <property type="project" value="TreeGrafter"/>
</dbReference>
<name>A0AA38U8J5_9ASTR</name>
<gene>
    <name evidence="6" type="ORF">OSB04_004506</name>
</gene>
<feature type="region of interest" description="Disordered" evidence="3">
    <location>
        <begin position="630"/>
        <end position="651"/>
    </location>
</feature>
<evidence type="ECO:0000256" key="1">
    <source>
        <dbReference type="ARBA" id="ARBA00006395"/>
    </source>
</evidence>